<name>A0A178IGD0_9BACT</name>
<dbReference type="PROSITE" id="PS51387">
    <property type="entry name" value="FAD_PCMH"/>
    <property type="match status" value="1"/>
</dbReference>
<dbReference type="EMBL" id="LRRQ01000106">
    <property type="protein sequence ID" value="OAM89072.1"/>
    <property type="molecule type" value="Genomic_DNA"/>
</dbReference>
<feature type="domain" description="FAD-binding PCMH-type" evidence="1">
    <location>
        <begin position="1"/>
        <end position="178"/>
    </location>
</feature>
<accession>A0A178IGD0</accession>
<dbReference type="InterPro" id="IPR036318">
    <property type="entry name" value="FAD-bd_PCMH-like_sf"/>
</dbReference>
<dbReference type="STRING" id="1184151.AW736_14845"/>
<dbReference type="InterPro" id="IPR006094">
    <property type="entry name" value="Oxid_FAD_bind_N"/>
</dbReference>
<dbReference type="Gene3D" id="3.30.465.10">
    <property type="match status" value="1"/>
</dbReference>
<dbReference type="InterPro" id="IPR010031">
    <property type="entry name" value="FAD_lactone_oxidase-like"/>
</dbReference>
<evidence type="ECO:0000313" key="3">
    <source>
        <dbReference type="Proteomes" id="UP000078486"/>
    </source>
</evidence>
<gene>
    <name evidence="2" type="ORF">AW736_14845</name>
</gene>
<dbReference type="GO" id="GO:0003885">
    <property type="term" value="F:D-arabinono-1,4-lactone oxidase activity"/>
    <property type="evidence" value="ECO:0007669"/>
    <property type="project" value="TreeGrafter"/>
</dbReference>
<sequence>MDVVENFSRNPKTKSWVKHIRWSCDPLPAPADRGTLIPLGLGNSLGDCCLNNGGTVVVTRGMNRLLDFDAETGLIRCEAGATLDEVLRFAVPRGWFLPTTPGTSFITVGGAVANDVHGKNHHWAGSFGCHVTRLELLRSDGRRLVCSLAENSDFFAATIGGMGLTGLITWVEFRLRRIVSTMIETESVKFRDLDEFFDVSEGTDARCEHTVAWVDCVTRGRGILMCGNNVDDAGAAGATLKPHTEPRLNFPHGFPSCALNRFSIRLFNQLYYSRQLRKRVRGLQHYSQFFYPLDVVKNWHRVYGAPGFFEAQIVLPPDVAKEALREIFKQAARFGQGAFLVVLKKLGSIRSPGLMSFPRPGVTLGIDFPNKGERTKKLFTEIFRIGLDTGAAFNPGKDALMPPECFAKTCPNLESFSAFIDPAFSSNAWRRLTKGLL</sequence>
<organism evidence="2 3">
    <name type="scientific">Termitidicoccus mucosus</name>
    <dbReference type="NCBI Taxonomy" id="1184151"/>
    <lineage>
        <taxon>Bacteria</taxon>
        <taxon>Pseudomonadati</taxon>
        <taxon>Verrucomicrobiota</taxon>
        <taxon>Opitutia</taxon>
        <taxon>Opitutales</taxon>
        <taxon>Opitutaceae</taxon>
        <taxon>Termitidicoccus</taxon>
    </lineage>
</organism>
<dbReference type="Proteomes" id="UP000078486">
    <property type="component" value="Unassembled WGS sequence"/>
</dbReference>
<dbReference type="InterPro" id="IPR016169">
    <property type="entry name" value="FAD-bd_PCMH_sub2"/>
</dbReference>
<protein>
    <recommendedName>
        <fullName evidence="1">FAD-binding PCMH-type domain-containing protein</fullName>
    </recommendedName>
</protein>
<dbReference type="InterPro" id="IPR016166">
    <property type="entry name" value="FAD-bd_PCMH"/>
</dbReference>
<evidence type="ECO:0000313" key="2">
    <source>
        <dbReference type="EMBL" id="OAM89072.1"/>
    </source>
</evidence>
<evidence type="ECO:0000259" key="1">
    <source>
        <dbReference type="PROSITE" id="PS51387"/>
    </source>
</evidence>
<keyword evidence="3" id="KW-1185">Reference proteome</keyword>
<dbReference type="GO" id="GO:0071949">
    <property type="term" value="F:FAD binding"/>
    <property type="evidence" value="ECO:0007669"/>
    <property type="project" value="InterPro"/>
</dbReference>
<dbReference type="AlphaFoldDB" id="A0A178IGD0"/>
<dbReference type="PANTHER" id="PTHR43762">
    <property type="entry name" value="L-GULONOLACTONE OXIDASE"/>
    <property type="match status" value="1"/>
</dbReference>
<dbReference type="SUPFAM" id="SSF56176">
    <property type="entry name" value="FAD-binding/transporter-associated domain-like"/>
    <property type="match status" value="1"/>
</dbReference>
<comment type="caution">
    <text evidence="2">The sequence shown here is derived from an EMBL/GenBank/DDBJ whole genome shotgun (WGS) entry which is preliminary data.</text>
</comment>
<dbReference type="PANTHER" id="PTHR43762:SF1">
    <property type="entry name" value="D-ARABINONO-1,4-LACTONE OXIDASE"/>
    <property type="match status" value="1"/>
</dbReference>
<proteinExistence type="predicted"/>
<dbReference type="Pfam" id="PF01565">
    <property type="entry name" value="FAD_binding_4"/>
    <property type="match status" value="1"/>
</dbReference>
<reference evidence="2 3" key="1">
    <citation type="submission" date="2016-01" db="EMBL/GenBank/DDBJ databases">
        <title>High potential of lignocellulose degradation of a new Verrucomicrobia species.</title>
        <authorList>
            <person name="Wang Y."/>
            <person name="Shi Y."/>
            <person name="Qiu Z."/>
            <person name="Liu S."/>
            <person name="Yang H."/>
        </authorList>
    </citation>
    <scope>NUCLEOTIDE SEQUENCE [LARGE SCALE GENOMIC DNA]</scope>
    <source>
        <strain evidence="2 3">TSB47</strain>
    </source>
</reference>